<dbReference type="Proteomes" id="UP001182556">
    <property type="component" value="Unassembled WGS sequence"/>
</dbReference>
<comment type="caution">
    <text evidence="2">The sequence shown here is derived from an EMBL/GenBank/DDBJ whole genome shotgun (WGS) entry which is preliminary data.</text>
</comment>
<proteinExistence type="predicted"/>
<evidence type="ECO:0000313" key="3">
    <source>
        <dbReference type="Proteomes" id="UP001182556"/>
    </source>
</evidence>
<gene>
    <name evidence="2" type="ORF">DB88DRAFT_543554</name>
</gene>
<evidence type="ECO:0000256" key="1">
    <source>
        <dbReference type="SAM" id="MobiDB-lite"/>
    </source>
</evidence>
<protein>
    <submittedName>
        <fullName evidence="2">Uncharacterized protein</fullName>
    </submittedName>
</protein>
<accession>A0AAD9L8E0</accession>
<organism evidence="2 3">
    <name type="scientific">Papiliotrema laurentii</name>
    <name type="common">Cryptococcus laurentii</name>
    <dbReference type="NCBI Taxonomy" id="5418"/>
    <lineage>
        <taxon>Eukaryota</taxon>
        <taxon>Fungi</taxon>
        <taxon>Dikarya</taxon>
        <taxon>Basidiomycota</taxon>
        <taxon>Agaricomycotina</taxon>
        <taxon>Tremellomycetes</taxon>
        <taxon>Tremellales</taxon>
        <taxon>Rhynchogastremaceae</taxon>
        <taxon>Papiliotrema</taxon>
    </lineage>
</organism>
<dbReference type="EMBL" id="JAODAN010000001">
    <property type="protein sequence ID" value="KAK1927050.1"/>
    <property type="molecule type" value="Genomic_DNA"/>
</dbReference>
<name>A0AAD9L8E0_PAPLA</name>
<evidence type="ECO:0000313" key="2">
    <source>
        <dbReference type="EMBL" id="KAK1927050.1"/>
    </source>
</evidence>
<feature type="region of interest" description="Disordered" evidence="1">
    <location>
        <begin position="162"/>
        <end position="183"/>
    </location>
</feature>
<dbReference type="AlphaFoldDB" id="A0AAD9L8E0"/>
<sequence length="209" mass="23988">MSTQPIWSRLQQAYLRPPKPRPVVSLINNPKARLRDLKRVTLPNEKARAPTVFNWIKPSVIWRASETREHKTKRRQEPHVREWRMPVTILAGKEARDKPMMPFVWMKMAHRDLKQVERAGGLEAKMISSASKNFSINGKLLRNALFHQLYRLRDEHESLRPLYTSPTEDSSRPSLAGQAKSTIGVQASTRKVLAIEAPRRSRKGSKAAA</sequence>
<reference evidence="2" key="1">
    <citation type="submission" date="2023-02" db="EMBL/GenBank/DDBJ databases">
        <title>Identification and recombinant expression of a fungal hydrolase from Papiliotrema laurentii that hydrolyzes apple cutin and clears colloidal polyester polyurethane.</title>
        <authorList>
            <consortium name="DOE Joint Genome Institute"/>
            <person name="Roman V.A."/>
            <person name="Bojanowski C."/>
            <person name="Crable B.R."/>
            <person name="Wagner D.N."/>
            <person name="Hung C.S."/>
            <person name="Nadeau L.J."/>
            <person name="Schratz L."/>
            <person name="Haridas S."/>
            <person name="Pangilinan J."/>
            <person name="Lipzen A."/>
            <person name="Na H."/>
            <person name="Yan M."/>
            <person name="Ng V."/>
            <person name="Grigoriev I.V."/>
            <person name="Spatafora J.W."/>
            <person name="Barlow D."/>
            <person name="Biffinger J."/>
            <person name="Kelley-Loughnane N."/>
            <person name="Varaljay V.A."/>
            <person name="Crookes-Goodson W.J."/>
        </authorList>
    </citation>
    <scope>NUCLEOTIDE SEQUENCE</scope>
    <source>
        <strain evidence="2">5307AH</strain>
    </source>
</reference>
<keyword evidence="3" id="KW-1185">Reference proteome</keyword>